<evidence type="ECO:0000313" key="4">
    <source>
        <dbReference type="Proteomes" id="UP000244817"/>
    </source>
</evidence>
<evidence type="ECO:0000256" key="1">
    <source>
        <dbReference type="SAM" id="SignalP"/>
    </source>
</evidence>
<feature type="chain" id="PRO_5015543739" description="DUF3131 domain-containing protein" evidence="1">
    <location>
        <begin position="21"/>
        <end position="822"/>
    </location>
</feature>
<keyword evidence="4" id="KW-1185">Reference proteome</keyword>
<dbReference type="AlphaFoldDB" id="A0A2T7FT75"/>
<proteinExistence type="predicted"/>
<dbReference type="Proteomes" id="UP000244817">
    <property type="component" value="Unassembled WGS sequence"/>
</dbReference>
<evidence type="ECO:0000259" key="2">
    <source>
        <dbReference type="Pfam" id="PF11329"/>
    </source>
</evidence>
<feature type="domain" description="DUF3131" evidence="2">
    <location>
        <begin position="452"/>
        <end position="810"/>
    </location>
</feature>
<gene>
    <name evidence="3" type="ORF">DC363_16090</name>
</gene>
<accession>A0A2T7FT75</accession>
<protein>
    <recommendedName>
        <fullName evidence="2">DUF3131 domain-containing protein</fullName>
    </recommendedName>
</protein>
<dbReference type="EMBL" id="QCYG01000012">
    <property type="protein sequence ID" value="PVA05332.1"/>
    <property type="molecule type" value="Genomic_DNA"/>
</dbReference>
<organism evidence="3 4">
    <name type="scientific">Thalassorhabdomicrobium marinisediminis</name>
    <dbReference type="NCBI Taxonomy" id="2170577"/>
    <lineage>
        <taxon>Bacteria</taxon>
        <taxon>Pseudomonadati</taxon>
        <taxon>Pseudomonadota</taxon>
        <taxon>Alphaproteobacteria</taxon>
        <taxon>Rhodobacterales</taxon>
        <taxon>Paracoccaceae</taxon>
        <taxon>Thalassorhabdomicrobium</taxon>
    </lineage>
</organism>
<feature type="signal peptide" evidence="1">
    <location>
        <begin position="1"/>
        <end position="20"/>
    </location>
</feature>
<reference evidence="3 4" key="1">
    <citation type="submission" date="2018-04" db="EMBL/GenBank/DDBJ databases">
        <title>Pelagivirga bohaiensis gen. nov., sp. nov., a bacterium isolated from the Bohai Sea.</title>
        <authorList>
            <person name="Ji X."/>
        </authorList>
    </citation>
    <scope>NUCLEOTIDE SEQUENCE [LARGE SCALE GENOMIC DNA]</scope>
    <source>
        <strain evidence="3 4">BH-SD16</strain>
    </source>
</reference>
<keyword evidence="1" id="KW-0732">Signal</keyword>
<name>A0A2T7FT75_9RHOB</name>
<sequence>MRVSRRTLLAQGIASVPAIAATRLWAQAESALLTLVFDGLDEAQAGIGPAALDAFVKRGLPVAAIGHGSSELSDIVADNAGLLEFLTPAPALSGTSRYTQMRGADRARASLIDSRTTPAPATGLITFGEPDGFDLPAFRASGFRSLLAVNGSLPVAAIPQGRGQILLQGGAVLDLSPSGPSLEDQISALLQSGAIAVAVLPFKTLSTDNMADRLVEIEALADRLVASTRTGEIILMQPIDYLLQASAGLSRWIAVAIQASPRSEAAAEALLSQLARRGISATLVAASDLLERLGRPDDCIMADPINTAAVVTRCLQPRETEVVAGNPADIVLHPPDADRQHTGVRNDGRLHIASETLADVFAQRSPVADAVLYLRAEDFPAQRNRDALIRRLQRLVADGGVHYRTLTDWADYIQAPDPLRARYLSARRRAATDPGRSPNMMTKAERAEFMADARAAWAYIDALTDGDTGHVIPTISLGAKRTSNVEITLWDSGSQINGSLSAARIGLISPDDCAERIGKLVANIPSLQIGGSRLPPAIFASDTLEALRPDFDVCDLGRFLLALDNAVWQGVMTQDAADAVISPWDIDAAVRDGRLHSFRSGRWEDITVSHCTDYIRPAFHRRGLMVENLYPEQGDASETDWQMAMLSRAAAAGPIGTEPFLLAQVEGASSPASKLISDVLFDAQLEWFEATDRFRFMSETPLDRPPWFVYQGLTLDVLGPDAWTINSVGRASSFQTDAARSSAEVIVAKAVYLWRAKSAHPYTEAAVQKIRRQCRREGKGFTVGVYAQPDAPMSDYFDINSNGIILSALASILDHGRTPHRP</sequence>
<dbReference type="Pfam" id="PF11329">
    <property type="entry name" value="DUF3131"/>
    <property type="match status" value="1"/>
</dbReference>
<comment type="caution">
    <text evidence="3">The sequence shown here is derived from an EMBL/GenBank/DDBJ whole genome shotgun (WGS) entry which is preliminary data.</text>
</comment>
<dbReference type="InterPro" id="IPR021478">
    <property type="entry name" value="DUF3131"/>
</dbReference>
<evidence type="ECO:0000313" key="3">
    <source>
        <dbReference type="EMBL" id="PVA05332.1"/>
    </source>
</evidence>